<comment type="caution">
    <text evidence="2">The sequence shown here is derived from an EMBL/GenBank/DDBJ whole genome shotgun (WGS) entry which is preliminary data.</text>
</comment>
<keyword evidence="1" id="KW-1133">Transmembrane helix</keyword>
<proteinExistence type="predicted"/>
<feature type="transmembrane region" description="Helical" evidence="1">
    <location>
        <begin position="238"/>
        <end position="271"/>
    </location>
</feature>
<keyword evidence="1" id="KW-0812">Transmembrane</keyword>
<feature type="transmembrane region" description="Helical" evidence="1">
    <location>
        <begin position="14"/>
        <end position="34"/>
    </location>
</feature>
<feature type="transmembrane region" description="Helical" evidence="1">
    <location>
        <begin position="97"/>
        <end position="118"/>
    </location>
</feature>
<dbReference type="Proteomes" id="UP000537204">
    <property type="component" value="Unassembled WGS sequence"/>
</dbReference>
<evidence type="ECO:0000313" key="2">
    <source>
        <dbReference type="EMBL" id="MBB5636589.1"/>
    </source>
</evidence>
<evidence type="ECO:0000313" key="3">
    <source>
        <dbReference type="Proteomes" id="UP000537204"/>
    </source>
</evidence>
<feature type="transmembrane region" description="Helical" evidence="1">
    <location>
        <begin position="171"/>
        <end position="191"/>
    </location>
</feature>
<keyword evidence="1" id="KW-0472">Membrane</keyword>
<accession>A0A7W8ZM84</accession>
<dbReference type="AlphaFoldDB" id="A0A7W8ZM84"/>
<protein>
    <recommendedName>
        <fullName evidence="4">O-antigen ligase-like membrane protein</fullName>
    </recommendedName>
</protein>
<feature type="transmembrane region" description="Helical" evidence="1">
    <location>
        <begin position="203"/>
        <end position="232"/>
    </location>
</feature>
<gene>
    <name evidence="2" type="ORF">HDE68_002490</name>
</gene>
<feature type="transmembrane region" description="Helical" evidence="1">
    <location>
        <begin position="339"/>
        <end position="362"/>
    </location>
</feature>
<feature type="transmembrane region" description="Helical" evidence="1">
    <location>
        <begin position="72"/>
        <end position="91"/>
    </location>
</feature>
<dbReference type="RefSeq" id="WP_183882280.1">
    <property type="nucleotide sequence ID" value="NZ_JACHCE010000003.1"/>
</dbReference>
<evidence type="ECO:0008006" key="4">
    <source>
        <dbReference type="Google" id="ProtNLM"/>
    </source>
</evidence>
<organism evidence="2 3">
    <name type="scientific">Pedobacter cryoconitis</name>
    <dbReference type="NCBI Taxonomy" id="188932"/>
    <lineage>
        <taxon>Bacteria</taxon>
        <taxon>Pseudomonadati</taxon>
        <taxon>Bacteroidota</taxon>
        <taxon>Sphingobacteriia</taxon>
        <taxon>Sphingobacteriales</taxon>
        <taxon>Sphingobacteriaceae</taxon>
        <taxon>Pedobacter</taxon>
    </lineage>
</organism>
<feature type="transmembrane region" description="Helical" evidence="1">
    <location>
        <begin position="382"/>
        <end position="402"/>
    </location>
</feature>
<reference evidence="2 3" key="1">
    <citation type="submission" date="2020-08" db="EMBL/GenBank/DDBJ databases">
        <title>Genomic Encyclopedia of Type Strains, Phase IV (KMG-V): Genome sequencing to study the core and pangenomes of soil and plant-associated prokaryotes.</title>
        <authorList>
            <person name="Whitman W."/>
        </authorList>
    </citation>
    <scope>NUCLEOTIDE SEQUENCE [LARGE SCALE GENOMIC DNA]</scope>
    <source>
        <strain evidence="2 3">S3M1</strain>
    </source>
</reference>
<dbReference type="EMBL" id="JACHCE010000003">
    <property type="protein sequence ID" value="MBB5636589.1"/>
    <property type="molecule type" value="Genomic_DNA"/>
</dbReference>
<name>A0A7W8ZM84_9SPHI</name>
<evidence type="ECO:0000256" key="1">
    <source>
        <dbReference type="SAM" id="Phobius"/>
    </source>
</evidence>
<sequence>MRWSVNRHLILDKVFLFVIVILVPIFDSATGFLVRGETMSTSSGGLGTPSQLIRFVIIGLSILLIKSKSRYIILLLASLYLIIIESGSFIAHGSLQGYLIGVVFAYKFIFSTFVFFALDKVFKDLNYTEKDIIKFIYKSLLVLCISFVLGDVIALKVGISESFFRSSGLFSSGNGLGVLLGVCSMIMLYGSRMGYLNRRIHKVIYLLNLFCLLLISTKASGIFLVINLAFIIGKLPVYYKILVGIIVTIVLVVFYTEIINILSVAFELVIFRFENKSSWMNFIFSAREDYIDNAFNSFNQSGWKVFRIIFGAGSFLSYELPSDFTMKYKMMEMDSFDTFFMYGVLGMMVYLYLMFYCIIGAYRKNKMLGVTTIALFLHSMVAGHTMYNGLSAMGVVFMILLINSKKHVYKAVPEKQLLVANA</sequence>
<feature type="transmembrane region" description="Helical" evidence="1">
    <location>
        <begin position="46"/>
        <end position="65"/>
    </location>
</feature>
<feature type="transmembrane region" description="Helical" evidence="1">
    <location>
        <begin position="139"/>
        <end position="159"/>
    </location>
</feature>